<dbReference type="PANTHER" id="PTHR46332">
    <property type="entry name" value="ASPARTATE BETA-HYDROXYLASE DOMAIN-CONTAINING PROTEIN 2"/>
    <property type="match status" value="1"/>
</dbReference>
<accession>A0AB32ZVR2</accession>
<sequence length="337" mass="38637">MNEGYYKVAFSFLTLLIKMTKQIEQALKQQNFDLATALYIEWYESSPLDFNIEGSQPSRVKATHIANAANLARRAGFNELQFVKDISPRLGEMVKVLFGLAQPSFSNPLQRPNFIYIPELTSKPFYDIQECEGLKSWIQRLQPFKDELLDIGKVSKSKYVEEFENLPNLEEWNKLRDEWLSTHLIKGGEHSEVFKSLSEPLREVLERAPLAHCPPHAPEMFVSVLEPGAYIPPHYGISNCKLTVHIPLKVTKHASLKAGDEIFKWENEQSAMIFDDSFLHSAKNESDEVRIVLIFDIWHPDLSSLEKEGLAKFMTKFAVWNNGVGKLANLDAQLRRK</sequence>
<dbReference type="PANTHER" id="PTHR46332:SF5">
    <property type="entry name" value="ASPARTATE BETA-HYDROXYLASE DOMAIN CONTAINING 2"/>
    <property type="match status" value="1"/>
</dbReference>
<evidence type="ECO:0000256" key="3">
    <source>
        <dbReference type="ARBA" id="ARBA00023002"/>
    </source>
</evidence>
<dbReference type="InterPro" id="IPR051821">
    <property type="entry name" value="Asp/Asn_beta-hydroxylase"/>
</dbReference>
<dbReference type="RefSeq" id="WP_014975935.1">
    <property type="nucleotide sequence ID" value="NC_018678.1"/>
</dbReference>
<dbReference type="GO" id="GO:0051213">
    <property type="term" value="F:dioxygenase activity"/>
    <property type="evidence" value="ECO:0007669"/>
    <property type="project" value="UniProtKB-KW"/>
</dbReference>
<evidence type="ECO:0000256" key="2">
    <source>
        <dbReference type="ARBA" id="ARBA00022964"/>
    </source>
</evidence>
<dbReference type="Proteomes" id="UP000006296">
    <property type="component" value="Chromosome"/>
</dbReference>
<dbReference type="GO" id="GO:0016020">
    <property type="term" value="C:membrane"/>
    <property type="evidence" value="ECO:0007669"/>
    <property type="project" value="TreeGrafter"/>
</dbReference>
<name>A0AB32ZVR2_ALTME</name>
<evidence type="ECO:0000313" key="5">
    <source>
        <dbReference type="EMBL" id="AFT73753.1"/>
    </source>
</evidence>
<gene>
    <name evidence="5" type="ordered locus">AMEC673_05280</name>
</gene>
<proteinExistence type="inferred from homology"/>
<dbReference type="EMBL" id="CP003844">
    <property type="protein sequence ID" value="AFT73753.1"/>
    <property type="molecule type" value="Genomic_DNA"/>
</dbReference>
<reference evidence="6" key="1">
    <citation type="journal article" date="2012" name="Sci. Rep.">
        <title>Genomes of surface isolates of Alteromonas macleodii: the life of a widespread marine opportunistic copiotroph.</title>
        <authorList>
            <person name="Lopez-Perez M."/>
            <person name="Gonzaga A."/>
            <person name="Martin-Cuadrado A.B."/>
            <person name="Onyshchenko O."/>
            <person name="Ghavidel A."/>
            <person name="Ghai R."/>
            <person name="Rodriguez-Valera F."/>
        </authorList>
    </citation>
    <scope>NUCLEOTIDE SEQUENCE [LARGE SCALE GENOMIC DNA]</scope>
    <source>
        <strain evidence="6">English Channel 673</strain>
    </source>
</reference>
<organism evidence="5 6">
    <name type="scientific">Alteromonas macleodii (strain English Channel 673)</name>
    <dbReference type="NCBI Taxonomy" id="1004788"/>
    <lineage>
        <taxon>Bacteria</taxon>
        <taxon>Pseudomonadati</taxon>
        <taxon>Pseudomonadota</taxon>
        <taxon>Gammaproteobacteria</taxon>
        <taxon>Alteromonadales</taxon>
        <taxon>Alteromonadaceae</taxon>
        <taxon>Alteromonas/Salinimonas group</taxon>
        <taxon>Alteromonas</taxon>
    </lineage>
</organism>
<dbReference type="Gene3D" id="2.60.120.330">
    <property type="entry name" value="B-lactam Antibiotic, Isopenicillin N Synthase, Chain"/>
    <property type="match status" value="1"/>
</dbReference>
<dbReference type="AlphaFoldDB" id="A0AB32ZVR2"/>
<evidence type="ECO:0000313" key="6">
    <source>
        <dbReference type="Proteomes" id="UP000006296"/>
    </source>
</evidence>
<feature type="domain" description="Aspartyl/asparaginy/proline hydroxylase" evidence="4">
    <location>
        <begin position="162"/>
        <end position="300"/>
    </location>
</feature>
<evidence type="ECO:0000256" key="1">
    <source>
        <dbReference type="ARBA" id="ARBA00007730"/>
    </source>
</evidence>
<dbReference type="SUPFAM" id="SSF51197">
    <property type="entry name" value="Clavaminate synthase-like"/>
    <property type="match status" value="1"/>
</dbReference>
<comment type="similarity">
    <text evidence="1">Belongs to the aspartyl/asparaginyl beta-hydroxylase family.</text>
</comment>
<keyword evidence="3" id="KW-0560">Oxidoreductase</keyword>
<keyword evidence="2" id="KW-0223">Dioxygenase</keyword>
<protein>
    <submittedName>
        <fullName evidence="5">Aspartyl/Asparaginyl beta-hydroxylase</fullName>
    </submittedName>
</protein>
<dbReference type="Pfam" id="PF05118">
    <property type="entry name" value="Asp_Arg_Hydrox"/>
    <property type="match status" value="1"/>
</dbReference>
<dbReference type="InterPro" id="IPR027443">
    <property type="entry name" value="IPNS-like_sf"/>
</dbReference>
<dbReference type="KEGG" id="amg:AMEC673_05280"/>
<evidence type="ECO:0000259" key="4">
    <source>
        <dbReference type="Pfam" id="PF05118"/>
    </source>
</evidence>
<dbReference type="InterPro" id="IPR007803">
    <property type="entry name" value="Asp/Arg/Pro-Hydrxlase"/>
</dbReference>